<dbReference type="Gene3D" id="3.50.50.60">
    <property type="entry name" value="FAD/NAD(P)-binding domain"/>
    <property type="match status" value="1"/>
</dbReference>
<dbReference type="STRING" id="675120.N1PRC9"/>
<dbReference type="PANTHER" id="PTHR46865:SF2">
    <property type="entry name" value="MONOOXYGENASE"/>
    <property type="match status" value="1"/>
</dbReference>
<keyword evidence="3" id="KW-0560">Oxidoreductase</keyword>
<dbReference type="OMA" id="WARWYNA"/>
<gene>
    <name evidence="6" type="ORF">DOTSEDRAFT_147855</name>
</gene>
<dbReference type="EMBL" id="KB446537">
    <property type="protein sequence ID" value="EME46001.1"/>
    <property type="molecule type" value="Genomic_DNA"/>
</dbReference>
<name>N1PRC9_DOTSN</name>
<accession>N1PRC9</accession>
<reference evidence="6 7" key="2">
    <citation type="journal article" date="2012" name="PLoS Pathog.">
        <title>Diverse lifestyles and strategies of plant pathogenesis encoded in the genomes of eighteen Dothideomycetes fungi.</title>
        <authorList>
            <person name="Ohm R.A."/>
            <person name="Feau N."/>
            <person name="Henrissat B."/>
            <person name="Schoch C.L."/>
            <person name="Horwitz B.A."/>
            <person name="Barry K.W."/>
            <person name="Condon B.J."/>
            <person name="Copeland A.C."/>
            <person name="Dhillon B."/>
            <person name="Glaser F."/>
            <person name="Hesse C.N."/>
            <person name="Kosti I."/>
            <person name="LaButti K."/>
            <person name="Lindquist E.A."/>
            <person name="Lucas S."/>
            <person name="Salamov A.A."/>
            <person name="Bradshaw R.E."/>
            <person name="Ciuffetti L."/>
            <person name="Hamelin R.C."/>
            <person name="Kema G.H.J."/>
            <person name="Lawrence C."/>
            <person name="Scott J.A."/>
            <person name="Spatafora J.W."/>
            <person name="Turgeon B.G."/>
            <person name="de Wit P.J.G.M."/>
            <person name="Zhong S."/>
            <person name="Goodwin S.B."/>
            <person name="Grigoriev I.V."/>
        </authorList>
    </citation>
    <scope>NUCLEOTIDE SEQUENCE [LARGE SCALE GENOMIC DNA]</scope>
    <source>
        <strain evidence="7">NZE10 / CBS 128990</strain>
    </source>
</reference>
<evidence type="ECO:0000256" key="2">
    <source>
        <dbReference type="ARBA" id="ARBA00022827"/>
    </source>
</evidence>
<evidence type="ECO:0000313" key="7">
    <source>
        <dbReference type="Proteomes" id="UP000016933"/>
    </source>
</evidence>
<keyword evidence="1" id="KW-0285">Flavoprotein</keyword>
<keyword evidence="7" id="KW-1185">Reference proteome</keyword>
<dbReference type="HOGENOM" id="CLU_009665_1_0_1"/>
<feature type="transmembrane region" description="Helical" evidence="4">
    <location>
        <begin position="362"/>
        <end position="383"/>
    </location>
</feature>
<dbReference type="InterPro" id="IPR036188">
    <property type="entry name" value="FAD/NAD-bd_sf"/>
</dbReference>
<keyword evidence="2" id="KW-0274">FAD</keyword>
<protein>
    <recommendedName>
        <fullName evidence="5">FAD-binding domain-containing protein</fullName>
    </recommendedName>
</protein>
<dbReference type="PRINTS" id="PR00420">
    <property type="entry name" value="RNGMNOXGNASE"/>
</dbReference>
<dbReference type="OrthoDB" id="421226at2759"/>
<reference evidence="7" key="1">
    <citation type="journal article" date="2012" name="PLoS Genet.">
        <title>The genomes of the fungal plant pathogens Cladosporium fulvum and Dothistroma septosporum reveal adaptation to different hosts and lifestyles but also signatures of common ancestry.</title>
        <authorList>
            <person name="de Wit P.J.G.M."/>
            <person name="van der Burgt A."/>
            <person name="Oekmen B."/>
            <person name="Stergiopoulos I."/>
            <person name="Abd-Elsalam K.A."/>
            <person name="Aerts A.L."/>
            <person name="Bahkali A.H."/>
            <person name="Beenen H.G."/>
            <person name="Chettri P."/>
            <person name="Cox M.P."/>
            <person name="Datema E."/>
            <person name="de Vries R.P."/>
            <person name="Dhillon B."/>
            <person name="Ganley A.R."/>
            <person name="Griffiths S.A."/>
            <person name="Guo Y."/>
            <person name="Hamelin R.C."/>
            <person name="Henrissat B."/>
            <person name="Kabir M.S."/>
            <person name="Jashni M.K."/>
            <person name="Kema G."/>
            <person name="Klaubauf S."/>
            <person name="Lapidus A."/>
            <person name="Levasseur A."/>
            <person name="Lindquist E."/>
            <person name="Mehrabi R."/>
            <person name="Ohm R.A."/>
            <person name="Owen T.J."/>
            <person name="Salamov A."/>
            <person name="Schwelm A."/>
            <person name="Schijlen E."/>
            <person name="Sun H."/>
            <person name="van den Burg H.A."/>
            <person name="van Ham R.C.H.J."/>
            <person name="Zhang S."/>
            <person name="Goodwin S.B."/>
            <person name="Grigoriev I.V."/>
            <person name="Collemare J."/>
            <person name="Bradshaw R.E."/>
        </authorList>
    </citation>
    <scope>NUCLEOTIDE SEQUENCE [LARGE SCALE GENOMIC DNA]</scope>
    <source>
        <strain evidence="7">NZE10 / CBS 128990</strain>
    </source>
</reference>
<evidence type="ECO:0000256" key="1">
    <source>
        <dbReference type="ARBA" id="ARBA00022630"/>
    </source>
</evidence>
<sequence length="407" mass="44414">MAGLKVVISGCGVCGPAAAYFLAQANAEVSVIERAPAPRTGGQNVDIRGHGLTVLQRMGVEDAIRESSTQEKGLRFVDANNRSWADFPVDDGKGFTSDIEIMRGDLANILYEHSKRHAQYHFGDSIKSMSEDSDGVDVHLESGKTIRADVVIAADGWNSTTRKLAFGSEVSNSSINDLGQWTAWLTIPPAETDTSWARWYNAPGKRMILIRPDAGRSSRVSLWVMPKDNQMDALLKSPPSTQRSHWASLFRDAGWEAERVLQALDQASDFYMQKVAQIKLPHWSNGRVVVVGDAGYCPSPISGMGTTVGIVGSYILAGELAKQPKDVPAAFTAYEQRMRKFVDVAQKLAPGAPSLANPDTIWGIRILYSFLGFVAWSGILGWFGASFNPPSTAIELPEYQFGTKRSD</sequence>
<keyword evidence="4" id="KW-0472">Membrane</keyword>
<evidence type="ECO:0000256" key="3">
    <source>
        <dbReference type="ARBA" id="ARBA00023002"/>
    </source>
</evidence>
<evidence type="ECO:0000256" key="4">
    <source>
        <dbReference type="SAM" id="Phobius"/>
    </source>
</evidence>
<dbReference type="GO" id="GO:0016491">
    <property type="term" value="F:oxidoreductase activity"/>
    <property type="evidence" value="ECO:0007669"/>
    <property type="project" value="UniProtKB-KW"/>
</dbReference>
<keyword evidence="4" id="KW-1133">Transmembrane helix</keyword>
<dbReference type="eggNOG" id="ENOG502QTX9">
    <property type="taxonomic scope" value="Eukaryota"/>
</dbReference>
<evidence type="ECO:0000259" key="5">
    <source>
        <dbReference type="Pfam" id="PF01494"/>
    </source>
</evidence>
<keyword evidence="4" id="KW-0812">Transmembrane</keyword>
<evidence type="ECO:0000313" key="6">
    <source>
        <dbReference type="EMBL" id="EME46001.1"/>
    </source>
</evidence>
<organism evidence="6 7">
    <name type="scientific">Dothistroma septosporum (strain NZE10 / CBS 128990)</name>
    <name type="common">Red band needle blight fungus</name>
    <name type="synonym">Mycosphaerella pini</name>
    <dbReference type="NCBI Taxonomy" id="675120"/>
    <lineage>
        <taxon>Eukaryota</taxon>
        <taxon>Fungi</taxon>
        <taxon>Dikarya</taxon>
        <taxon>Ascomycota</taxon>
        <taxon>Pezizomycotina</taxon>
        <taxon>Dothideomycetes</taxon>
        <taxon>Dothideomycetidae</taxon>
        <taxon>Mycosphaerellales</taxon>
        <taxon>Mycosphaerellaceae</taxon>
        <taxon>Dothistroma</taxon>
    </lineage>
</organism>
<dbReference type="GO" id="GO:0071949">
    <property type="term" value="F:FAD binding"/>
    <property type="evidence" value="ECO:0007669"/>
    <property type="project" value="InterPro"/>
</dbReference>
<dbReference type="Pfam" id="PF01494">
    <property type="entry name" value="FAD_binding_3"/>
    <property type="match status" value="1"/>
</dbReference>
<dbReference type="SUPFAM" id="SSF51905">
    <property type="entry name" value="FAD/NAD(P)-binding domain"/>
    <property type="match status" value="1"/>
</dbReference>
<dbReference type="Proteomes" id="UP000016933">
    <property type="component" value="Unassembled WGS sequence"/>
</dbReference>
<dbReference type="InterPro" id="IPR002938">
    <property type="entry name" value="FAD-bd"/>
</dbReference>
<dbReference type="Gene3D" id="3.30.9.10">
    <property type="entry name" value="D-Amino Acid Oxidase, subunit A, domain 2"/>
    <property type="match status" value="1"/>
</dbReference>
<feature type="domain" description="FAD-binding" evidence="5">
    <location>
        <begin position="5"/>
        <end position="341"/>
    </location>
</feature>
<dbReference type="PANTHER" id="PTHR46865">
    <property type="entry name" value="OXIDOREDUCTASE-RELATED"/>
    <property type="match status" value="1"/>
</dbReference>
<dbReference type="InterPro" id="IPR051704">
    <property type="entry name" value="FAD_aromatic-hydroxylase"/>
</dbReference>
<proteinExistence type="predicted"/>
<dbReference type="AlphaFoldDB" id="N1PRC9"/>